<comment type="caution">
    <text evidence="2">The sequence shown here is derived from an EMBL/GenBank/DDBJ whole genome shotgun (WGS) entry which is preliminary data.</text>
</comment>
<proteinExistence type="predicted"/>
<organism evidence="2 3">
    <name type="scientific">Rhizobium calliandrae</name>
    <dbReference type="NCBI Taxonomy" id="1312182"/>
    <lineage>
        <taxon>Bacteria</taxon>
        <taxon>Pseudomonadati</taxon>
        <taxon>Pseudomonadota</taxon>
        <taxon>Alphaproteobacteria</taxon>
        <taxon>Hyphomicrobiales</taxon>
        <taxon>Rhizobiaceae</taxon>
        <taxon>Rhizobium/Agrobacterium group</taxon>
        <taxon>Rhizobium</taxon>
    </lineage>
</organism>
<sequence length="240" mass="25523">MSDTSETEFHYAVGEKHYCGLLLRILGGQAKAAMVLLPDWRGQSALARDHAGHLLALGCVVSIADLYGDGFNPESPDQVGPMVRQLMDNRDQGVAALAACVERLRQEVPAGTPVLCLGYSAGGMVALDYGRSGADVAGIILCSALLKTAAEGMDTRIRAPVLILQGTQDQVSPMESIAALVTEMDVAGNDVRFNLYSQTHHAFDNPEAGTDPNARLVYSPTSARRAKEAIASFLAEVTKH</sequence>
<dbReference type="Pfam" id="PF01738">
    <property type="entry name" value="DLH"/>
    <property type="match status" value="1"/>
</dbReference>
<dbReference type="PANTHER" id="PTHR22946:SF0">
    <property type="entry name" value="DIENELACTONE HYDROLASE DOMAIN-CONTAINING PROTEIN"/>
    <property type="match status" value="1"/>
</dbReference>
<evidence type="ECO:0000313" key="2">
    <source>
        <dbReference type="EMBL" id="MDL2408857.1"/>
    </source>
</evidence>
<dbReference type="GO" id="GO:0016787">
    <property type="term" value="F:hydrolase activity"/>
    <property type="evidence" value="ECO:0007669"/>
    <property type="project" value="UniProtKB-KW"/>
</dbReference>
<dbReference type="SUPFAM" id="SSF53474">
    <property type="entry name" value="alpha/beta-Hydrolases"/>
    <property type="match status" value="1"/>
</dbReference>
<dbReference type="EMBL" id="JARFYN010000039">
    <property type="protein sequence ID" value="MDL2408857.1"/>
    <property type="molecule type" value="Genomic_DNA"/>
</dbReference>
<keyword evidence="2" id="KW-0378">Hydrolase</keyword>
<gene>
    <name evidence="2" type="ORF">PY650_25095</name>
</gene>
<evidence type="ECO:0000313" key="3">
    <source>
        <dbReference type="Proteomes" id="UP001172630"/>
    </source>
</evidence>
<protein>
    <submittedName>
        <fullName evidence="2">Dienelactone hydrolase family protein</fullName>
    </submittedName>
</protein>
<dbReference type="Proteomes" id="UP001172630">
    <property type="component" value="Unassembled WGS sequence"/>
</dbReference>
<dbReference type="PANTHER" id="PTHR22946">
    <property type="entry name" value="DIENELACTONE HYDROLASE DOMAIN-CONTAINING PROTEIN-RELATED"/>
    <property type="match status" value="1"/>
</dbReference>
<evidence type="ECO:0000259" key="1">
    <source>
        <dbReference type="Pfam" id="PF01738"/>
    </source>
</evidence>
<keyword evidence="3" id="KW-1185">Reference proteome</keyword>
<name>A0ABT7KL48_9HYPH</name>
<dbReference type="InterPro" id="IPR050261">
    <property type="entry name" value="FrsA_esterase"/>
</dbReference>
<accession>A0ABT7KL48</accession>
<reference evidence="2" key="1">
    <citation type="submission" date="2023-06" db="EMBL/GenBank/DDBJ databases">
        <title>Phylogenetic Diversity of Rhizobium strains.</title>
        <authorList>
            <person name="Moura F.T."/>
            <person name="Helene L.C.F."/>
            <person name="Hungria M."/>
        </authorList>
    </citation>
    <scope>NUCLEOTIDE SEQUENCE</scope>
    <source>
        <strain evidence="2">CCGE524</strain>
    </source>
</reference>
<dbReference type="InterPro" id="IPR002925">
    <property type="entry name" value="Dienelactn_hydro"/>
</dbReference>
<feature type="domain" description="Dienelactone hydrolase" evidence="1">
    <location>
        <begin position="31"/>
        <end position="237"/>
    </location>
</feature>
<dbReference type="InterPro" id="IPR029058">
    <property type="entry name" value="AB_hydrolase_fold"/>
</dbReference>
<dbReference type="Gene3D" id="3.40.50.1820">
    <property type="entry name" value="alpha/beta hydrolase"/>
    <property type="match status" value="1"/>
</dbReference>
<dbReference type="RefSeq" id="WP_285882301.1">
    <property type="nucleotide sequence ID" value="NZ_JARFYN010000039.1"/>
</dbReference>